<evidence type="ECO:0000313" key="2">
    <source>
        <dbReference type="EMBL" id="RKQ72560.1"/>
    </source>
</evidence>
<feature type="domain" description="VOC" evidence="1">
    <location>
        <begin position="15"/>
        <end position="160"/>
    </location>
</feature>
<sequence>MAYADRQLPGTDELFLDHIAHFVPDMEAAGAALEGLGYRLTPFTHQQNSLKPGEPPTPAGTANRLVMLRRGYLEFLTSVADTPLAQQLQAAVQRYVGLHLLAFAVGDAEAAWKRLEQQGFAPTPLVRLTRPVELPEGGTEEARFSVVRVPPGTMPEGRIQMLTHYTESAVWQERWMDHPNRIEELHDVLLAVEDPEEAATRFARFLDRTAEKNGDGWHLETDRGALTFVTPDTLPAALPGAAVPSAPFMAGYSLVSGDLAATAHHFLKGGGAAEEIGAGVLKLTLPAPLGGTQIVCARGQRAPWRG</sequence>
<dbReference type="EMBL" id="RBIG01000001">
    <property type="protein sequence ID" value="RKQ72560.1"/>
    <property type="molecule type" value="Genomic_DNA"/>
</dbReference>
<accession>A0A420WNK7</accession>
<evidence type="ECO:0000259" key="1">
    <source>
        <dbReference type="PROSITE" id="PS51819"/>
    </source>
</evidence>
<dbReference type="Gene3D" id="3.10.180.10">
    <property type="entry name" value="2,3-Dihydroxybiphenyl 1,2-Dioxygenase, domain 1"/>
    <property type="match status" value="1"/>
</dbReference>
<dbReference type="Proteomes" id="UP000277424">
    <property type="component" value="Unassembled WGS sequence"/>
</dbReference>
<dbReference type="InterPro" id="IPR029068">
    <property type="entry name" value="Glyas_Bleomycin-R_OHBP_Dase"/>
</dbReference>
<comment type="caution">
    <text evidence="2">The sequence shown here is derived from an EMBL/GenBank/DDBJ whole genome shotgun (WGS) entry which is preliminary data.</text>
</comment>
<dbReference type="InterPro" id="IPR037523">
    <property type="entry name" value="VOC_core"/>
</dbReference>
<gene>
    <name evidence="2" type="ORF">BCL74_0328</name>
</gene>
<proteinExistence type="predicted"/>
<protein>
    <submittedName>
        <fullName evidence="2">Glyoxalase-like protein</fullName>
    </submittedName>
</protein>
<dbReference type="InterPro" id="IPR025870">
    <property type="entry name" value="Glyoxalase-like_dom"/>
</dbReference>
<dbReference type="PROSITE" id="PS51819">
    <property type="entry name" value="VOC"/>
    <property type="match status" value="1"/>
</dbReference>
<evidence type="ECO:0000313" key="3">
    <source>
        <dbReference type="Proteomes" id="UP000277424"/>
    </source>
</evidence>
<dbReference type="RefSeq" id="WP_121217049.1">
    <property type="nucleotide sequence ID" value="NZ_RBIG01000001.1"/>
</dbReference>
<dbReference type="Pfam" id="PF13468">
    <property type="entry name" value="Glyoxalase_3"/>
    <property type="match status" value="1"/>
</dbReference>
<dbReference type="OrthoDB" id="9812467at2"/>
<dbReference type="AlphaFoldDB" id="A0A420WNK7"/>
<dbReference type="SUPFAM" id="SSF54593">
    <property type="entry name" value="Glyoxalase/Bleomycin resistance protein/Dihydroxybiphenyl dioxygenase"/>
    <property type="match status" value="1"/>
</dbReference>
<name>A0A420WNK7_9PROT</name>
<organism evidence="2 3">
    <name type="scientific">Oceanibaculum indicum</name>
    <dbReference type="NCBI Taxonomy" id="526216"/>
    <lineage>
        <taxon>Bacteria</taxon>
        <taxon>Pseudomonadati</taxon>
        <taxon>Pseudomonadota</taxon>
        <taxon>Alphaproteobacteria</taxon>
        <taxon>Rhodospirillales</taxon>
        <taxon>Oceanibaculaceae</taxon>
        <taxon>Oceanibaculum</taxon>
    </lineage>
</organism>
<reference evidence="2 3" key="1">
    <citation type="submission" date="2018-10" db="EMBL/GenBank/DDBJ databases">
        <title>Comparative analysis of microorganisms from saline springs in Andes Mountain Range, Colombia.</title>
        <authorList>
            <person name="Rubin E."/>
        </authorList>
    </citation>
    <scope>NUCLEOTIDE SEQUENCE [LARGE SCALE GENOMIC DNA]</scope>
    <source>
        <strain evidence="2 3">USBA 36</strain>
    </source>
</reference>